<keyword evidence="3" id="KW-1185">Reference proteome</keyword>
<evidence type="ECO:0000313" key="2">
    <source>
        <dbReference type="EMBL" id="TFY67765.1"/>
    </source>
</evidence>
<proteinExistence type="predicted"/>
<gene>
    <name evidence="2" type="ORF">EVG20_g3829</name>
</gene>
<accession>A0A4Y9YZG3</accession>
<feature type="region of interest" description="Disordered" evidence="1">
    <location>
        <begin position="18"/>
        <end position="78"/>
    </location>
</feature>
<evidence type="ECO:0000313" key="3">
    <source>
        <dbReference type="Proteomes" id="UP000298327"/>
    </source>
</evidence>
<dbReference type="AlphaFoldDB" id="A0A4Y9YZG3"/>
<reference evidence="2 3" key="1">
    <citation type="submission" date="2019-02" db="EMBL/GenBank/DDBJ databases">
        <title>Genome sequencing of the rare red list fungi Dentipellis fragilis.</title>
        <authorList>
            <person name="Buettner E."/>
            <person name="Kellner H."/>
        </authorList>
    </citation>
    <scope>NUCLEOTIDE SEQUENCE [LARGE SCALE GENOMIC DNA]</scope>
    <source>
        <strain evidence="2 3">DSM 105465</strain>
    </source>
</reference>
<sequence>MTSSPSYFARGPHFPPTHINPTVGYGSAQASGGVGQPATPHDGPGLVAPSHRFIPPAQTYSSYHQPPPSGHRHGFDAADPSMADAEFARVRARPLLLLVWFSRLSQTQKVQVRIRADVWVVGMVVGVLQFCKWVRIYLFRLQLSASLLDATSFDQISGRGYELEVEYVAPDTGRPTTGRFPPSDVRRA</sequence>
<name>A0A4Y9YZG3_9AGAM</name>
<dbReference type="Proteomes" id="UP000298327">
    <property type="component" value="Unassembled WGS sequence"/>
</dbReference>
<comment type="caution">
    <text evidence="2">The sequence shown here is derived from an EMBL/GenBank/DDBJ whole genome shotgun (WGS) entry which is preliminary data.</text>
</comment>
<dbReference type="OrthoDB" id="3254025at2759"/>
<dbReference type="EMBL" id="SEOQ01000182">
    <property type="protein sequence ID" value="TFY67765.1"/>
    <property type="molecule type" value="Genomic_DNA"/>
</dbReference>
<protein>
    <submittedName>
        <fullName evidence="2">Uncharacterized protein</fullName>
    </submittedName>
</protein>
<evidence type="ECO:0000256" key="1">
    <source>
        <dbReference type="SAM" id="MobiDB-lite"/>
    </source>
</evidence>
<organism evidence="2 3">
    <name type="scientific">Dentipellis fragilis</name>
    <dbReference type="NCBI Taxonomy" id="205917"/>
    <lineage>
        <taxon>Eukaryota</taxon>
        <taxon>Fungi</taxon>
        <taxon>Dikarya</taxon>
        <taxon>Basidiomycota</taxon>
        <taxon>Agaricomycotina</taxon>
        <taxon>Agaricomycetes</taxon>
        <taxon>Russulales</taxon>
        <taxon>Hericiaceae</taxon>
        <taxon>Dentipellis</taxon>
    </lineage>
</organism>